<accession>A0A948RW21</accession>
<sequence length="145" mass="15952">MVDVGDKAVTQRRALAEGFVTFSPKTFEEVREHGVAKGDVFATARIAGIQGAKKCSELIPLCHPIAMDHVELRFEEDPSSHRIRILAETRSTSRTGIEMEAMAAVSIAALTIYDMVKGLERGIKLGPFRLLEKVGGRSGDWRADR</sequence>
<comment type="catalytic activity">
    <reaction evidence="1">
        <text>(8S)-3',8-cyclo-7,8-dihydroguanosine 5'-triphosphate = cyclic pyranopterin phosphate + diphosphate</text>
        <dbReference type="Rhea" id="RHEA:49580"/>
        <dbReference type="ChEBI" id="CHEBI:33019"/>
        <dbReference type="ChEBI" id="CHEBI:59648"/>
        <dbReference type="ChEBI" id="CHEBI:131766"/>
        <dbReference type="EC" id="4.6.1.17"/>
    </reaction>
</comment>
<dbReference type="GO" id="GO:0061799">
    <property type="term" value="F:cyclic pyranopterin monophosphate synthase activity"/>
    <property type="evidence" value="ECO:0007669"/>
    <property type="project" value="UniProtKB-EC"/>
</dbReference>
<reference evidence="7" key="1">
    <citation type="submission" date="2021-05" db="EMBL/GenBank/DDBJ databases">
        <title>Energy efficiency and biological interactions define the core microbiome of deep oligotrophic groundwater.</title>
        <authorList>
            <person name="Mehrshad M."/>
            <person name="Lopez-Fernandez M."/>
            <person name="Bell E."/>
            <person name="Bernier-Latmani R."/>
            <person name="Bertilsson S."/>
            <person name="Dopson M."/>
        </authorList>
    </citation>
    <scope>NUCLEOTIDE SEQUENCE</scope>
    <source>
        <strain evidence="7">Modern_marine.mb.64</strain>
    </source>
</reference>
<dbReference type="AlphaFoldDB" id="A0A948RW21"/>
<dbReference type="PANTHER" id="PTHR22960">
    <property type="entry name" value="MOLYBDOPTERIN COFACTOR SYNTHESIS PROTEIN A"/>
    <property type="match status" value="1"/>
</dbReference>
<dbReference type="EC" id="4.6.1.17" evidence="3"/>
<evidence type="ECO:0000313" key="8">
    <source>
        <dbReference type="Proteomes" id="UP000777784"/>
    </source>
</evidence>
<keyword evidence="5 7" id="KW-0456">Lyase</keyword>
<protein>
    <recommendedName>
        <fullName evidence="3">cyclic pyranopterin monophosphate synthase</fullName>
        <ecNumber evidence="3">4.6.1.17</ecNumber>
    </recommendedName>
</protein>
<dbReference type="NCBIfam" id="NF006870">
    <property type="entry name" value="PRK09364.1"/>
    <property type="match status" value="1"/>
</dbReference>
<dbReference type="EMBL" id="JAHJDP010000023">
    <property type="protein sequence ID" value="MBU2690042.1"/>
    <property type="molecule type" value="Genomic_DNA"/>
</dbReference>
<evidence type="ECO:0000256" key="3">
    <source>
        <dbReference type="ARBA" id="ARBA00012575"/>
    </source>
</evidence>
<organism evidence="7 8">
    <name type="scientific">Eiseniibacteriota bacterium</name>
    <dbReference type="NCBI Taxonomy" id="2212470"/>
    <lineage>
        <taxon>Bacteria</taxon>
        <taxon>Candidatus Eiseniibacteriota</taxon>
    </lineage>
</organism>
<dbReference type="InterPro" id="IPR050105">
    <property type="entry name" value="MoCo_biosynth_MoaA/MoaC"/>
</dbReference>
<dbReference type="SUPFAM" id="SSF55040">
    <property type="entry name" value="Molybdenum cofactor biosynthesis protein C, MoaC"/>
    <property type="match status" value="1"/>
</dbReference>
<dbReference type="InterPro" id="IPR047594">
    <property type="entry name" value="MoaC_bact/euk"/>
</dbReference>
<keyword evidence="4" id="KW-0501">Molybdenum cofactor biosynthesis</keyword>
<dbReference type="CDD" id="cd01420">
    <property type="entry name" value="MoaC_PE"/>
    <property type="match status" value="1"/>
</dbReference>
<evidence type="ECO:0000256" key="2">
    <source>
        <dbReference type="ARBA" id="ARBA00005046"/>
    </source>
</evidence>
<evidence type="ECO:0000313" key="7">
    <source>
        <dbReference type="EMBL" id="MBU2690042.1"/>
    </source>
</evidence>
<dbReference type="GO" id="GO:0006777">
    <property type="term" value="P:Mo-molybdopterin cofactor biosynthetic process"/>
    <property type="evidence" value="ECO:0007669"/>
    <property type="project" value="UniProtKB-KW"/>
</dbReference>
<evidence type="ECO:0000259" key="6">
    <source>
        <dbReference type="Pfam" id="PF01967"/>
    </source>
</evidence>
<comment type="caution">
    <text evidence="7">The sequence shown here is derived from an EMBL/GenBank/DDBJ whole genome shotgun (WGS) entry which is preliminary data.</text>
</comment>
<dbReference type="Gene3D" id="3.30.70.640">
    <property type="entry name" value="Molybdopterin cofactor biosynthesis C (MoaC) domain"/>
    <property type="match status" value="1"/>
</dbReference>
<dbReference type="InterPro" id="IPR023045">
    <property type="entry name" value="MoaC"/>
</dbReference>
<dbReference type="InterPro" id="IPR002820">
    <property type="entry name" value="Mopterin_CF_biosynth-C_dom"/>
</dbReference>
<dbReference type="InterPro" id="IPR036522">
    <property type="entry name" value="MoaC_sf"/>
</dbReference>
<evidence type="ECO:0000256" key="1">
    <source>
        <dbReference type="ARBA" id="ARBA00001637"/>
    </source>
</evidence>
<proteinExistence type="predicted"/>
<evidence type="ECO:0000256" key="5">
    <source>
        <dbReference type="ARBA" id="ARBA00023239"/>
    </source>
</evidence>
<gene>
    <name evidence="7" type="primary">moaC</name>
    <name evidence="7" type="ORF">KJ970_03880</name>
</gene>
<dbReference type="Proteomes" id="UP000777784">
    <property type="component" value="Unassembled WGS sequence"/>
</dbReference>
<comment type="pathway">
    <text evidence="2">Cofactor biosynthesis; molybdopterin biosynthesis.</text>
</comment>
<dbReference type="NCBIfam" id="TIGR00581">
    <property type="entry name" value="moaC"/>
    <property type="match status" value="1"/>
</dbReference>
<dbReference type="PANTHER" id="PTHR22960:SF29">
    <property type="entry name" value="CYCLIC PYRANOPTERIN MONOPHOSPHATE SYNTHASE"/>
    <property type="match status" value="1"/>
</dbReference>
<dbReference type="Pfam" id="PF01967">
    <property type="entry name" value="MoaC"/>
    <property type="match status" value="1"/>
</dbReference>
<evidence type="ECO:0000256" key="4">
    <source>
        <dbReference type="ARBA" id="ARBA00023150"/>
    </source>
</evidence>
<feature type="domain" description="Molybdopterin cofactor biosynthesis C (MoaC)" evidence="6">
    <location>
        <begin position="1"/>
        <end position="136"/>
    </location>
</feature>
<name>A0A948RW21_UNCEI</name>